<feature type="transmembrane region" description="Helical" evidence="1">
    <location>
        <begin position="83"/>
        <end position="104"/>
    </location>
</feature>
<dbReference type="GO" id="GO:0016020">
    <property type="term" value="C:membrane"/>
    <property type="evidence" value="ECO:0007669"/>
    <property type="project" value="InterPro"/>
</dbReference>
<evidence type="ECO:0000313" key="4">
    <source>
        <dbReference type="Proteomes" id="UP000648239"/>
    </source>
</evidence>
<dbReference type="GO" id="GO:0009055">
    <property type="term" value="F:electron transfer activity"/>
    <property type="evidence" value="ECO:0007669"/>
    <property type="project" value="InterPro"/>
</dbReference>
<evidence type="ECO:0000259" key="2">
    <source>
        <dbReference type="Pfam" id="PF05425"/>
    </source>
</evidence>
<dbReference type="EMBL" id="JACXWD010000008">
    <property type="protein sequence ID" value="MBD3867250.1"/>
    <property type="molecule type" value="Genomic_DNA"/>
</dbReference>
<dbReference type="InterPro" id="IPR035973">
    <property type="entry name" value="Cyt_c_oxidase_su3-like_sf"/>
</dbReference>
<feature type="transmembrane region" description="Helical" evidence="1">
    <location>
        <begin position="133"/>
        <end position="154"/>
    </location>
</feature>
<dbReference type="Proteomes" id="UP000648239">
    <property type="component" value="Unassembled WGS sequence"/>
</dbReference>
<feature type="transmembrane region" description="Helical" evidence="1">
    <location>
        <begin position="52"/>
        <end position="71"/>
    </location>
</feature>
<name>A0A8J6Y500_9BACT</name>
<dbReference type="Pfam" id="PF05425">
    <property type="entry name" value="CopD"/>
    <property type="match status" value="1"/>
</dbReference>
<reference evidence="3 4" key="1">
    <citation type="submission" date="2020-08" db="EMBL/GenBank/DDBJ databases">
        <title>Acidobacteriota in marine sediments use diverse sulfur dissimilation pathways.</title>
        <authorList>
            <person name="Wasmund K."/>
        </authorList>
    </citation>
    <scope>NUCLEOTIDE SEQUENCE [LARGE SCALE GENOMIC DNA]</scope>
    <source>
        <strain evidence="3">MAG AM4</strain>
    </source>
</reference>
<evidence type="ECO:0000313" key="3">
    <source>
        <dbReference type="EMBL" id="MBD3867250.1"/>
    </source>
</evidence>
<dbReference type="AlphaFoldDB" id="A0A8J6Y500"/>
<protein>
    <submittedName>
        <fullName evidence="3">CopD family protein</fullName>
    </submittedName>
</protein>
<dbReference type="InterPro" id="IPR008457">
    <property type="entry name" value="Cu-R_CopD_dom"/>
</dbReference>
<evidence type="ECO:0000256" key="1">
    <source>
        <dbReference type="SAM" id="Phobius"/>
    </source>
</evidence>
<feature type="domain" description="Copper resistance protein D" evidence="2">
    <location>
        <begin position="47"/>
        <end position="148"/>
    </location>
</feature>
<keyword evidence="1" id="KW-1133">Transmembrane helix</keyword>
<keyword evidence="1" id="KW-0472">Membrane</keyword>
<keyword evidence="1" id="KW-0812">Transmembrane</keyword>
<feature type="transmembrane region" description="Helical" evidence="1">
    <location>
        <begin position="6"/>
        <end position="31"/>
    </location>
</feature>
<dbReference type="SUPFAM" id="SSF81452">
    <property type="entry name" value="Cytochrome c oxidase subunit III-like"/>
    <property type="match status" value="1"/>
</dbReference>
<organism evidence="3 4">
    <name type="scientific">Candidatus Polarisedimenticola svalbardensis</name>
    <dbReference type="NCBI Taxonomy" id="2886004"/>
    <lineage>
        <taxon>Bacteria</taxon>
        <taxon>Pseudomonadati</taxon>
        <taxon>Acidobacteriota</taxon>
        <taxon>Candidatus Polarisedimenticolia</taxon>
        <taxon>Candidatus Polarisedimenticolales</taxon>
        <taxon>Candidatus Polarisedimenticolaceae</taxon>
        <taxon>Candidatus Polarisedimenticola</taxon>
    </lineage>
</organism>
<proteinExistence type="predicted"/>
<comment type="caution">
    <text evidence="3">The sequence shown here is derived from an EMBL/GenBank/DDBJ whole genome shotgun (WGS) entry which is preliminary data.</text>
</comment>
<sequence length="155" mass="17366">MALRAFLTGIHLLASVIWVGGMFFAFQILRPSVAAMEPQARLKLWAGVFERFFPWVWASAVVLLLSGFWMISAYFGGMKGAGMYIHLMMGIGMLMALLFVWLWFSPYRLFRSAMASGDSQGAGRQVDRIRHIIAVNLIMGLVVLVLASTGKYFLH</sequence>
<gene>
    <name evidence="3" type="ORF">IFK94_03910</name>
</gene>
<accession>A0A8J6Y500</accession>